<accession>E8R5F8</accession>
<keyword evidence="2" id="KW-1185">Reference proteome</keyword>
<gene>
    <name evidence="1" type="ordered locus">Isop_0102</name>
</gene>
<dbReference type="KEGG" id="ipa:Isop_0102"/>
<name>E8R5F8_ISOPI</name>
<reference key="1">
    <citation type="submission" date="2010-11" db="EMBL/GenBank/DDBJ databases">
        <title>The complete sequence of chromosome of Isophaera pallida ATCC 43644.</title>
        <authorList>
            <consortium name="US DOE Joint Genome Institute (JGI-PGF)"/>
            <person name="Lucas S."/>
            <person name="Copeland A."/>
            <person name="Lapidus A."/>
            <person name="Bruce D."/>
            <person name="Goodwin L."/>
            <person name="Pitluck S."/>
            <person name="Kyrpides N."/>
            <person name="Mavromatis K."/>
            <person name="Pagani I."/>
            <person name="Ivanova N."/>
            <person name="Saunders E."/>
            <person name="Brettin T."/>
            <person name="Detter J.C."/>
            <person name="Han C."/>
            <person name="Tapia R."/>
            <person name="Land M."/>
            <person name="Hauser L."/>
            <person name="Markowitz V."/>
            <person name="Cheng J.-F."/>
            <person name="Hugenholtz P."/>
            <person name="Woyke T."/>
            <person name="Wu D."/>
            <person name="Eisen J.A."/>
        </authorList>
    </citation>
    <scope>NUCLEOTIDE SEQUENCE</scope>
    <source>
        <strain>ATCC 43644</strain>
    </source>
</reference>
<dbReference type="AlphaFoldDB" id="E8R5F8"/>
<dbReference type="Proteomes" id="UP000008631">
    <property type="component" value="Chromosome"/>
</dbReference>
<protein>
    <submittedName>
        <fullName evidence="1">F-box protein 8</fullName>
    </submittedName>
</protein>
<sequence>MEVGAPREPWDDAIAWAISLSQTAVAENRSILAAAAVAAQTGGIDGVGRGQGVSGVQRGGQLVRVGWFNQGALTVHQRLDKHQSK</sequence>
<dbReference type="InParanoid" id="E8R5F8"/>
<dbReference type="EMBL" id="CP002353">
    <property type="protein sequence ID" value="ADV60699.1"/>
    <property type="molecule type" value="Genomic_DNA"/>
</dbReference>
<organism evidence="1 2">
    <name type="scientific">Isosphaera pallida (strain ATCC 43644 / DSM 9630 / IS1B)</name>
    <dbReference type="NCBI Taxonomy" id="575540"/>
    <lineage>
        <taxon>Bacteria</taxon>
        <taxon>Pseudomonadati</taxon>
        <taxon>Planctomycetota</taxon>
        <taxon>Planctomycetia</taxon>
        <taxon>Isosphaerales</taxon>
        <taxon>Isosphaeraceae</taxon>
        <taxon>Isosphaera</taxon>
    </lineage>
</organism>
<evidence type="ECO:0000313" key="2">
    <source>
        <dbReference type="Proteomes" id="UP000008631"/>
    </source>
</evidence>
<reference evidence="1 2" key="2">
    <citation type="journal article" date="2011" name="Stand. Genomic Sci.">
        <title>Complete genome sequence of Isosphaera pallida type strain (IS1B).</title>
        <authorList>
            <consortium name="US DOE Joint Genome Institute (JGI-PGF)"/>
            <person name="Goker M."/>
            <person name="Cleland D."/>
            <person name="Saunders E."/>
            <person name="Lapidus A."/>
            <person name="Nolan M."/>
            <person name="Lucas S."/>
            <person name="Hammon N."/>
            <person name="Deshpande S."/>
            <person name="Cheng J.F."/>
            <person name="Tapia R."/>
            <person name="Han C."/>
            <person name="Goodwin L."/>
            <person name="Pitluck S."/>
            <person name="Liolios K."/>
            <person name="Pagani I."/>
            <person name="Ivanova N."/>
            <person name="Mavromatis K."/>
            <person name="Pati A."/>
            <person name="Chen A."/>
            <person name="Palaniappan K."/>
            <person name="Land M."/>
            <person name="Hauser L."/>
            <person name="Chang Y.J."/>
            <person name="Jeffries C.D."/>
            <person name="Detter J.C."/>
            <person name="Beck B."/>
            <person name="Woyke T."/>
            <person name="Bristow J."/>
            <person name="Eisen J.A."/>
            <person name="Markowitz V."/>
            <person name="Hugenholtz P."/>
            <person name="Kyrpides N.C."/>
            <person name="Klenk H.P."/>
        </authorList>
    </citation>
    <scope>NUCLEOTIDE SEQUENCE [LARGE SCALE GENOMIC DNA]</scope>
    <source>
        <strain evidence="2">ATCC 43644 / DSM 9630 / IS1B</strain>
    </source>
</reference>
<dbReference type="HOGENOM" id="CLU_2508263_0_0_0"/>
<evidence type="ECO:0000313" key="1">
    <source>
        <dbReference type="EMBL" id="ADV60699.1"/>
    </source>
</evidence>
<proteinExistence type="predicted"/>